<organism evidence="4 5">
    <name type="scientific">Urochloa decumbens</name>
    <dbReference type="NCBI Taxonomy" id="240449"/>
    <lineage>
        <taxon>Eukaryota</taxon>
        <taxon>Viridiplantae</taxon>
        <taxon>Streptophyta</taxon>
        <taxon>Embryophyta</taxon>
        <taxon>Tracheophyta</taxon>
        <taxon>Spermatophyta</taxon>
        <taxon>Magnoliopsida</taxon>
        <taxon>Liliopsida</taxon>
        <taxon>Poales</taxon>
        <taxon>Poaceae</taxon>
        <taxon>PACMAD clade</taxon>
        <taxon>Panicoideae</taxon>
        <taxon>Panicodae</taxon>
        <taxon>Paniceae</taxon>
        <taxon>Melinidinae</taxon>
        <taxon>Urochloa</taxon>
    </lineage>
</organism>
<dbReference type="PANTHER" id="PTHR32141">
    <property type="match status" value="1"/>
</dbReference>
<sequence length="549" mass="60581">MDGDDRLSALSDDLLRCILYLVPCKEAASTSVLSRRWRSLWRTSGAVNLAVRLKGNSMFLPHESPSVRQAADEAFFSCQESFARAAAGALAAAESPVTRLTLLVDTSCDSAVIDHFLHRRRGWRTRTYGDVVGDVLSHDAAARHVEHLRVALVEYLDNCRVFSNKEIDRSAGIYSLLFLPSAAALRVLELTRCDLDDLAPPPPPGFPRLETLRLRLCSVHTNHLQDLMDAAPDLGTVHLESVFFKIDGNEIVGLRFTAATTLVLALCGHGIGCWTIEIDAPRLRSLAYKGLPRRFLLRSAAPDLARVELHFLQDELYKCRHYPGMSTALKLKVDYDLEDIAANELPCAFPNVVRLELQVVHQPATSKMAAVSIANLLHCCPVVRDLVLNLTTVPSQSDKGSFMRRSSKTRNAMEEDISGDGGDDDVLDIPGLSGRSLACMQSSLRRVSLQFRLDNSSSSCLGVGLVKFFANDAMVLEKMIVERWATSNSTKACFQHNNNPVQGPWEFSRISSVAQQTEEGYPTVSIGQLQLQLPWSAVGQILRHQCQGS</sequence>
<dbReference type="EMBL" id="OZ075138">
    <property type="protein sequence ID" value="CAL5010097.1"/>
    <property type="molecule type" value="Genomic_DNA"/>
</dbReference>
<evidence type="ECO:0000313" key="4">
    <source>
        <dbReference type="EMBL" id="CAL5010097.1"/>
    </source>
</evidence>
<dbReference type="InterPro" id="IPR055411">
    <property type="entry name" value="LRR_FXL15/At3g58940/PEG3-like"/>
</dbReference>
<dbReference type="SUPFAM" id="SSF81383">
    <property type="entry name" value="F-box domain"/>
    <property type="match status" value="1"/>
</dbReference>
<dbReference type="Gene3D" id="3.80.10.10">
    <property type="entry name" value="Ribonuclease Inhibitor"/>
    <property type="match status" value="1"/>
</dbReference>
<evidence type="ECO:0000256" key="1">
    <source>
        <dbReference type="SAM" id="MobiDB-lite"/>
    </source>
</evidence>
<evidence type="ECO:0000259" key="3">
    <source>
        <dbReference type="Pfam" id="PF24758"/>
    </source>
</evidence>
<dbReference type="Pfam" id="PF24758">
    <property type="entry name" value="LRR_At5g56370"/>
    <property type="match status" value="1"/>
</dbReference>
<name>A0ABC9BZ65_9POAL</name>
<keyword evidence="5" id="KW-1185">Reference proteome</keyword>
<feature type="domain" description="F-box" evidence="2">
    <location>
        <begin position="7"/>
        <end position="43"/>
    </location>
</feature>
<proteinExistence type="predicted"/>
<dbReference type="InterPro" id="IPR032675">
    <property type="entry name" value="LRR_dom_sf"/>
</dbReference>
<dbReference type="InterPro" id="IPR053781">
    <property type="entry name" value="F-box_AtFBL13-like"/>
</dbReference>
<accession>A0ABC9BZ65</accession>
<dbReference type="AlphaFoldDB" id="A0ABC9BZ65"/>
<dbReference type="InterPro" id="IPR055302">
    <property type="entry name" value="F-box_dom-containing"/>
</dbReference>
<dbReference type="InterPro" id="IPR036047">
    <property type="entry name" value="F-box-like_dom_sf"/>
</dbReference>
<dbReference type="Pfam" id="PF00646">
    <property type="entry name" value="F-box"/>
    <property type="match status" value="1"/>
</dbReference>
<evidence type="ECO:0000313" key="5">
    <source>
        <dbReference type="Proteomes" id="UP001497457"/>
    </source>
</evidence>
<dbReference type="SUPFAM" id="SSF52047">
    <property type="entry name" value="RNI-like"/>
    <property type="match status" value="1"/>
</dbReference>
<feature type="region of interest" description="Disordered" evidence="1">
    <location>
        <begin position="399"/>
        <end position="420"/>
    </location>
</feature>
<dbReference type="PANTHER" id="PTHR32141:SF26">
    <property type="entry name" value="OS08G0328600 PROTEIN"/>
    <property type="match status" value="1"/>
</dbReference>
<dbReference type="InterPro" id="IPR001810">
    <property type="entry name" value="F-box_dom"/>
</dbReference>
<dbReference type="Proteomes" id="UP001497457">
    <property type="component" value="Chromosome 28b"/>
</dbReference>
<dbReference type="CDD" id="cd22160">
    <property type="entry name" value="F-box_AtFBL13-like"/>
    <property type="match status" value="1"/>
</dbReference>
<protein>
    <recommendedName>
        <fullName evidence="6">F-box domain-containing protein</fullName>
    </recommendedName>
</protein>
<evidence type="ECO:0008006" key="6">
    <source>
        <dbReference type="Google" id="ProtNLM"/>
    </source>
</evidence>
<evidence type="ECO:0000259" key="2">
    <source>
        <dbReference type="Pfam" id="PF00646"/>
    </source>
</evidence>
<feature type="domain" description="F-box/LRR-repeat protein 15/At3g58940/PEG3-like LRR" evidence="3">
    <location>
        <begin position="181"/>
        <end position="287"/>
    </location>
</feature>
<reference evidence="4" key="1">
    <citation type="submission" date="2024-10" db="EMBL/GenBank/DDBJ databases">
        <authorList>
            <person name="Ryan C."/>
        </authorList>
    </citation>
    <scope>NUCLEOTIDE SEQUENCE [LARGE SCALE GENOMIC DNA]</scope>
</reference>
<gene>
    <name evidence="4" type="ORF">URODEC1_LOCUS69838</name>
</gene>